<evidence type="ECO:0000313" key="6">
    <source>
        <dbReference type="Proteomes" id="UP000193450"/>
    </source>
</evidence>
<dbReference type="InterPro" id="IPR003018">
    <property type="entry name" value="GAF"/>
</dbReference>
<dbReference type="InterPro" id="IPR007435">
    <property type="entry name" value="DUF484"/>
</dbReference>
<dbReference type="InterPro" id="IPR050469">
    <property type="entry name" value="Diguanylate_Cyclase"/>
</dbReference>
<dbReference type="NCBIfam" id="TIGR00254">
    <property type="entry name" value="GGDEF"/>
    <property type="match status" value="1"/>
</dbReference>
<accession>A0A1X9NBW9</accession>
<dbReference type="GO" id="GO:1902201">
    <property type="term" value="P:negative regulation of bacterial-type flagellum-dependent cell motility"/>
    <property type="evidence" value="ECO:0007669"/>
    <property type="project" value="TreeGrafter"/>
</dbReference>
<dbReference type="Gene3D" id="3.30.70.270">
    <property type="match status" value="1"/>
</dbReference>
<dbReference type="CDD" id="cd01949">
    <property type="entry name" value="GGDEF"/>
    <property type="match status" value="1"/>
</dbReference>
<dbReference type="EMBL" id="CP019343">
    <property type="protein sequence ID" value="ARN73039.1"/>
    <property type="molecule type" value="Genomic_DNA"/>
</dbReference>
<dbReference type="EC" id="2.7.7.65" evidence="2"/>
<dbReference type="FunFam" id="3.30.70.270:FF:000001">
    <property type="entry name" value="Diguanylate cyclase domain protein"/>
    <property type="match status" value="1"/>
</dbReference>
<comment type="catalytic activity">
    <reaction evidence="3">
        <text>2 GTP = 3',3'-c-di-GMP + 2 diphosphate</text>
        <dbReference type="Rhea" id="RHEA:24898"/>
        <dbReference type="ChEBI" id="CHEBI:33019"/>
        <dbReference type="ChEBI" id="CHEBI:37565"/>
        <dbReference type="ChEBI" id="CHEBI:58805"/>
        <dbReference type="EC" id="2.7.7.65"/>
    </reaction>
</comment>
<dbReference type="KEGG" id="osg:BST96_02295"/>
<organism evidence="5 6">
    <name type="scientific">Oceanicoccus sagamiensis</name>
    <dbReference type="NCBI Taxonomy" id="716816"/>
    <lineage>
        <taxon>Bacteria</taxon>
        <taxon>Pseudomonadati</taxon>
        <taxon>Pseudomonadota</taxon>
        <taxon>Gammaproteobacteria</taxon>
        <taxon>Cellvibrionales</taxon>
        <taxon>Spongiibacteraceae</taxon>
        <taxon>Oceanicoccus</taxon>
    </lineage>
</organism>
<evidence type="ECO:0000313" key="5">
    <source>
        <dbReference type="EMBL" id="ARN73039.1"/>
    </source>
</evidence>
<keyword evidence="6" id="KW-1185">Reference proteome</keyword>
<proteinExistence type="predicted"/>
<dbReference type="AlphaFoldDB" id="A0A1X9NBW9"/>
<evidence type="ECO:0000259" key="4">
    <source>
        <dbReference type="PROSITE" id="PS50887"/>
    </source>
</evidence>
<dbReference type="RefSeq" id="WP_338043312.1">
    <property type="nucleotide sequence ID" value="NZ_CP019343.1"/>
</dbReference>
<dbReference type="SMART" id="SM00267">
    <property type="entry name" value="GGDEF"/>
    <property type="match status" value="1"/>
</dbReference>
<sequence>MENLSTTVNDLFQKAVQNEQILRRYQQFELKLLDHAGFEELLDMLLRNAVDHFQLDNVELWLYDPQDTLVELLPENYLNLPELHLFSKSVPLDQLYGKHPSVRLVTTGDGTPLPVFEGEHLRSAALIPLVRHGVLVGSLHFGSRGHQRFTLDKSTDFIDHLASIVSVCLENAVNLERLHRLSMYDMLTKVKNRRAFHQALDKEVSRAGRSGDPLSLLFVDLDYFKQINDTYGHPMGDKVLKEVAQYINEMLRKTDHVCRYGGEEFALVLPNCGQQRAMEIAERIRQQISQLMIANDDAEEDGCKEVSVTLSMGVCCWLPMNDFEEGSEDDIAKELIACSDQGVYLSKAAGRNCVHYIDLAEPETNSSMKV</sequence>
<dbReference type="PANTHER" id="PTHR45138:SF9">
    <property type="entry name" value="DIGUANYLATE CYCLASE DGCM-RELATED"/>
    <property type="match status" value="1"/>
</dbReference>
<dbReference type="SUPFAM" id="SSF55073">
    <property type="entry name" value="Nucleotide cyclase"/>
    <property type="match status" value="1"/>
</dbReference>
<dbReference type="GO" id="GO:0052621">
    <property type="term" value="F:diguanylate cyclase activity"/>
    <property type="evidence" value="ECO:0007669"/>
    <property type="project" value="UniProtKB-EC"/>
</dbReference>
<dbReference type="STRING" id="716816.BST96_02295"/>
<dbReference type="SUPFAM" id="SSF55781">
    <property type="entry name" value="GAF domain-like"/>
    <property type="match status" value="1"/>
</dbReference>
<comment type="cofactor">
    <cofactor evidence="1">
        <name>Mg(2+)</name>
        <dbReference type="ChEBI" id="CHEBI:18420"/>
    </cofactor>
</comment>
<gene>
    <name evidence="5" type="ORF">BST96_02295</name>
</gene>
<dbReference type="Pfam" id="PF00990">
    <property type="entry name" value="GGDEF"/>
    <property type="match status" value="1"/>
</dbReference>
<evidence type="ECO:0000256" key="1">
    <source>
        <dbReference type="ARBA" id="ARBA00001946"/>
    </source>
</evidence>
<dbReference type="InterPro" id="IPR029016">
    <property type="entry name" value="GAF-like_dom_sf"/>
</dbReference>
<dbReference type="PANTHER" id="PTHR45138">
    <property type="entry name" value="REGULATORY COMPONENTS OF SENSORY TRANSDUCTION SYSTEM"/>
    <property type="match status" value="1"/>
</dbReference>
<dbReference type="Pfam" id="PF04340">
    <property type="entry name" value="DUF484"/>
    <property type="match status" value="1"/>
</dbReference>
<dbReference type="InterPro" id="IPR000160">
    <property type="entry name" value="GGDEF_dom"/>
</dbReference>
<protein>
    <recommendedName>
        <fullName evidence="2">diguanylate cyclase</fullName>
        <ecNumber evidence="2">2.7.7.65</ecNumber>
    </recommendedName>
</protein>
<feature type="domain" description="GGDEF" evidence="4">
    <location>
        <begin position="212"/>
        <end position="359"/>
    </location>
</feature>
<dbReference type="Proteomes" id="UP000193450">
    <property type="component" value="Chromosome"/>
</dbReference>
<dbReference type="GO" id="GO:0005886">
    <property type="term" value="C:plasma membrane"/>
    <property type="evidence" value="ECO:0007669"/>
    <property type="project" value="TreeGrafter"/>
</dbReference>
<evidence type="ECO:0000256" key="2">
    <source>
        <dbReference type="ARBA" id="ARBA00012528"/>
    </source>
</evidence>
<dbReference type="SMART" id="SM00065">
    <property type="entry name" value="GAF"/>
    <property type="match status" value="1"/>
</dbReference>
<dbReference type="Gene3D" id="3.30.450.40">
    <property type="match status" value="1"/>
</dbReference>
<reference evidence="5 6" key="1">
    <citation type="submission" date="2016-11" db="EMBL/GenBank/DDBJ databases">
        <title>Trade-off between light-utilization and light-protection in marine flavobacteria.</title>
        <authorList>
            <person name="Kumagai Y."/>
        </authorList>
    </citation>
    <scope>NUCLEOTIDE SEQUENCE [LARGE SCALE GENOMIC DNA]</scope>
    <source>
        <strain evidence="5 6">NBRC 107125</strain>
    </source>
</reference>
<dbReference type="PROSITE" id="PS50887">
    <property type="entry name" value="GGDEF"/>
    <property type="match status" value="1"/>
</dbReference>
<dbReference type="GO" id="GO:0043709">
    <property type="term" value="P:cell adhesion involved in single-species biofilm formation"/>
    <property type="evidence" value="ECO:0007669"/>
    <property type="project" value="TreeGrafter"/>
</dbReference>
<evidence type="ECO:0000256" key="3">
    <source>
        <dbReference type="ARBA" id="ARBA00034247"/>
    </source>
</evidence>
<name>A0A1X9NBW9_9GAMM</name>
<dbReference type="InterPro" id="IPR043128">
    <property type="entry name" value="Rev_trsase/Diguanyl_cyclase"/>
</dbReference>
<dbReference type="InterPro" id="IPR029787">
    <property type="entry name" value="Nucleotide_cyclase"/>
</dbReference>